<proteinExistence type="predicted"/>
<gene>
    <name evidence="4" type="ORF">J27TS8_11960</name>
</gene>
<dbReference type="Gene3D" id="3.90.180.10">
    <property type="entry name" value="Medium-chain alcohol dehydrogenases, catalytic domain"/>
    <property type="match status" value="1"/>
</dbReference>
<evidence type="ECO:0000313" key="5">
    <source>
        <dbReference type="Proteomes" id="UP000682111"/>
    </source>
</evidence>
<keyword evidence="5" id="KW-1185">Reference proteome</keyword>
<dbReference type="SMART" id="SM00829">
    <property type="entry name" value="PKS_ER"/>
    <property type="match status" value="1"/>
</dbReference>
<keyword evidence="2" id="KW-0560">Oxidoreductase</keyword>
<dbReference type="GO" id="GO:0016651">
    <property type="term" value="F:oxidoreductase activity, acting on NAD(P)H"/>
    <property type="evidence" value="ECO:0007669"/>
    <property type="project" value="TreeGrafter"/>
</dbReference>
<dbReference type="GO" id="GO:0070402">
    <property type="term" value="F:NADPH binding"/>
    <property type="evidence" value="ECO:0007669"/>
    <property type="project" value="TreeGrafter"/>
</dbReference>
<dbReference type="Proteomes" id="UP000682111">
    <property type="component" value="Unassembled WGS sequence"/>
</dbReference>
<dbReference type="PANTHER" id="PTHR48106">
    <property type="entry name" value="QUINONE OXIDOREDUCTASE PIG3-RELATED"/>
    <property type="match status" value="1"/>
</dbReference>
<reference evidence="4" key="1">
    <citation type="submission" date="2021-03" db="EMBL/GenBank/DDBJ databases">
        <title>Antimicrobial resistance genes in bacteria isolated from Japanese honey, and their potential for conferring macrolide and lincosamide resistance in the American foulbrood pathogen Paenibacillus larvae.</title>
        <authorList>
            <person name="Okamoto M."/>
            <person name="Kumagai M."/>
            <person name="Kanamori H."/>
            <person name="Takamatsu D."/>
        </authorList>
    </citation>
    <scope>NUCLEOTIDE SEQUENCE</scope>
    <source>
        <strain evidence="4">J27TS8</strain>
    </source>
</reference>
<dbReference type="Pfam" id="PF08240">
    <property type="entry name" value="ADH_N"/>
    <property type="match status" value="1"/>
</dbReference>
<dbReference type="PANTHER" id="PTHR48106:SF17">
    <property type="entry name" value="ENOYL REDUCTASE (ER) DOMAIN-CONTAINING PROTEIN"/>
    <property type="match status" value="1"/>
</dbReference>
<keyword evidence="1" id="KW-0521">NADP</keyword>
<evidence type="ECO:0000256" key="2">
    <source>
        <dbReference type="ARBA" id="ARBA00023002"/>
    </source>
</evidence>
<dbReference type="RefSeq" id="WP_212933374.1">
    <property type="nucleotide sequence ID" value="NZ_BORC01000002.1"/>
</dbReference>
<dbReference type="InterPro" id="IPR013149">
    <property type="entry name" value="ADH-like_C"/>
</dbReference>
<dbReference type="SUPFAM" id="SSF50129">
    <property type="entry name" value="GroES-like"/>
    <property type="match status" value="1"/>
</dbReference>
<evidence type="ECO:0000256" key="1">
    <source>
        <dbReference type="ARBA" id="ARBA00022857"/>
    </source>
</evidence>
<feature type="domain" description="Enoyl reductase (ER)" evidence="3">
    <location>
        <begin position="19"/>
        <end position="355"/>
    </location>
</feature>
<dbReference type="AlphaFoldDB" id="A0A920BSR7"/>
<protein>
    <submittedName>
        <fullName evidence="4">Alcohol dehydrogenase</fullName>
    </submittedName>
</protein>
<name>A0A920BSR7_9BACI</name>
<dbReference type="Pfam" id="PF00107">
    <property type="entry name" value="ADH_zinc_N"/>
    <property type="match status" value="1"/>
</dbReference>
<comment type="caution">
    <text evidence="4">The sequence shown here is derived from an EMBL/GenBank/DDBJ whole genome shotgun (WGS) entry which is preliminary data.</text>
</comment>
<dbReference type="InterPro" id="IPR011032">
    <property type="entry name" value="GroES-like_sf"/>
</dbReference>
<sequence length="358" mass="38694">MKEIEIPLKMKAAVIREHGGPEKLNIEEIPTPKPGEHEVLIKVEATALNHLDIFAREGLKGPGVPKLTLPHISGVDIVGRVVEFGQTTLNVVNSFAKGERVLINPSFGCGECRFCRAGEPSMCPDYKIIGEHLWGGLAEYVVVPVKNIIPIPEHIPSVTAAAIPAVYTTAWRGVVNVGQIKSSDTVLIIGASGGLGSAQLDIAVAAGATVIGIASSEEKRRKCLDLGAIAMFDSNGDWLKEVKEWTRGEGVDIAFDSVGKPTFTKSLNSLKMGGKLVLSGATAGDFPEISIREIYQWHRQVLGAPMGNWEDFLQVTEQVWQGKLNPQVSAVFPLEKIAEAEALLENRNHFGKIVIRVN</sequence>
<dbReference type="SUPFAM" id="SSF51735">
    <property type="entry name" value="NAD(P)-binding Rossmann-fold domains"/>
    <property type="match status" value="1"/>
</dbReference>
<accession>A0A920BSR7</accession>
<dbReference type="EMBL" id="BORC01000002">
    <property type="protein sequence ID" value="GIN61203.1"/>
    <property type="molecule type" value="Genomic_DNA"/>
</dbReference>
<organism evidence="4 5">
    <name type="scientific">Robertmurraya siralis</name>
    <dbReference type="NCBI Taxonomy" id="77777"/>
    <lineage>
        <taxon>Bacteria</taxon>
        <taxon>Bacillati</taxon>
        <taxon>Bacillota</taxon>
        <taxon>Bacilli</taxon>
        <taxon>Bacillales</taxon>
        <taxon>Bacillaceae</taxon>
        <taxon>Robertmurraya</taxon>
    </lineage>
</organism>
<dbReference type="InterPro" id="IPR013154">
    <property type="entry name" value="ADH-like_N"/>
</dbReference>
<evidence type="ECO:0000313" key="4">
    <source>
        <dbReference type="EMBL" id="GIN61203.1"/>
    </source>
</evidence>
<dbReference type="InterPro" id="IPR036291">
    <property type="entry name" value="NAD(P)-bd_dom_sf"/>
</dbReference>
<dbReference type="InterPro" id="IPR020843">
    <property type="entry name" value="ER"/>
</dbReference>
<evidence type="ECO:0000259" key="3">
    <source>
        <dbReference type="SMART" id="SM00829"/>
    </source>
</evidence>